<dbReference type="InterPro" id="IPR000595">
    <property type="entry name" value="cNMP-bd_dom"/>
</dbReference>
<proteinExistence type="predicted"/>
<feature type="domain" description="RGS" evidence="3">
    <location>
        <begin position="472"/>
        <end position="606"/>
    </location>
</feature>
<dbReference type="CDD" id="cd00038">
    <property type="entry name" value="CAP_ED"/>
    <property type="match status" value="3"/>
</dbReference>
<evidence type="ECO:0000259" key="3">
    <source>
        <dbReference type="PROSITE" id="PS50132"/>
    </source>
</evidence>
<dbReference type="InterPro" id="IPR016137">
    <property type="entry name" value="RGS"/>
</dbReference>
<evidence type="ECO:0000259" key="2">
    <source>
        <dbReference type="PROSITE" id="PS50042"/>
    </source>
</evidence>
<evidence type="ECO:0008006" key="5">
    <source>
        <dbReference type="Google" id="ProtNLM"/>
    </source>
</evidence>
<dbReference type="EMBL" id="HBIN01010322">
    <property type="protein sequence ID" value="CAE0437454.1"/>
    <property type="molecule type" value="Transcribed_RNA"/>
</dbReference>
<dbReference type="SMART" id="SM00315">
    <property type="entry name" value="RGS"/>
    <property type="match status" value="1"/>
</dbReference>
<feature type="region of interest" description="Disordered" evidence="1">
    <location>
        <begin position="16"/>
        <end position="37"/>
    </location>
</feature>
<dbReference type="InterPro" id="IPR044926">
    <property type="entry name" value="RGS_subdomain_2"/>
</dbReference>
<evidence type="ECO:0000256" key="1">
    <source>
        <dbReference type="SAM" id="MobiDB-lite"/>
    </source>
</evidence>
<dbReference type="Pfam" id="PF00027">
    <property type="entry name" value="cNMP_binding"/>
    <property type="match status" value="3"/>
</dbReference>
<dbReference type="InterPro" id="IPR018488">
    <property type="entry name" value="cNMP-bd_CS"/>
</dbReference>
<dbReference type="CDD" id="cd07440">
    <property type="entry name" value="RGS"/>
    <property type="match status" value="1"/>
</dbReference>
<accession>A0A7S3PDE1</accession>
<dbReference type="InterPro" id="IPR036305">
    <property type="entry name" value="RGS_sf"/>
</dbReference>
<dbReference type="Pfam" id="PF00615">
    <property type="entry name" value="RGS"/>
    <property type="match status" value="1"/>
</dbReference>
<dbReference type="PANTHER" id="PTHR11635">
    <property type="entry name" value="CAMP-DEPENDENT PROTEIN KINASE REGULATORY CHAIN"/>
    <property type="match status" value="1"/>
</dbReference>
<dbReference type="InterPro" id="IPR014710">
    <property type="entry name" value="RmlC-like_jellyroll"/>
</dbReference>
<organism evidence="4">
    <name type="scientific">Aplanochytrium stocchinoi</name>
    <dbReference type="NCBI Taxonomy" id="215587"/>
    <lineage>
        <taxon>Eukaryota</taxon>
        <taxon>Sar</taxon>
        <taxon>Stramenopiles</taxon>
        <taxon>Bigyra</taxon>
        <taxon>Labyrinthulomycetes</taxon>
        <taxon>Thraustochytrida</taxon>
        <taxon>Thraustochytriidae</taxon>
        <taxon>Aplanochytrium</taxon>
    </lineage>
</organism>
<dbReference type="Gene3D" id="1.10.167.10">
    <property type="entry name" value="Regulator of G-protein Signalling 4, domain 2"/>
    <property type="match status" value="1"/>
</dbReference>
<feature type="compositionally biased region" description="Polar residues" evidence="1">
    <location>
        <begin position="27"/>
        <end position="37"/>
    </location>
</feature>
<reference evidence="4" key="1">
    <citation type="submission" date="2021-01" db="EMBL/GenBank/DDBJ databases">
        <authorList>
            <person name="Corre E."/>
            <person name="Pelletier E."/>
            <person name="Niang G."/>
            <person name="Scheremetjew M."/>
            <person name="Finn R."/>
            <person name="Kale V."/>
            <person name="Holt S."/>
            <person name="Cochrane G."/>
            <person name="Meng A."/>
            <person name="Brown T."/>
            <person name="Cohen L."/>
        </authorList>
    </citation>
    <scope>NUCLEOTIDE SEQUENCE</scope>
    <source>
        <strain evidence="4">GSBS06</strain>
    </source>
</reference>
<dbReference type="GO" id="GO:0034236">
    <property type="term" value="F:protein kinase A catalytic subunit binding"/>
    <property type="evidence" value="ECO:0007669"/>
    <property type="project" value="TreeGrafter"/>
</dbReference>
<protein>
    <recommendedName>
        <fullName evidence="5">Cyclic nucleotide-binding domain-containing protein</fullName>
    </recommendedName>
</protein>
<dbReference type="Gene3D" id="2.60.120.10">
    <property type="entry name" value="Jelly Rolls"/>
    <property type="match status" value="3"/>
</dbReference>
<dbReference type="PROSITE" id="PS50042">
    <property type="entry name" value="CNMP_BINDING_3"/>
    <property type="match status" value="3"/>
</dbReference>
<evidence type="ECO:0000313" key="4">
    <source>
        <dbReference type="EMBL" id="CAE0437454.1"/>
    </source>
</evidence>
<dbReference type="SUPFAM" id="SSF48097">
    <property type="entry name" value="Regulator of G-protein signaling, RGS"/>
    <property type="match status" value="1"/>
</dbReference>
<sequence>MVGCLPWSGSRRAVQTQLGSPRDIKESQNAAASSPKSLKQKLKEHNTFIMKLSRRRKLISDNLSVNDFLTSSKTAALNECFGNLSKRFVNFCVNALEVEHIKAGTVFVHRGDESKYVFILASGDVRLYMNARNGNGNENRNELKQVQVGEIFGESDFILDLPARTEMKVQSPSCVLKLGRETYLKYHRETWLRPFSDYIVDSGICVIARCLEGVNFFSTLDEEQLLTAASLFRAIHARKDDVIIKEGDKGDSLLVLSNGEVVVTTKAVEGSFAVEITRMSPGCVFGELSLVKEDHHRLATVIASRDSVLFELRRDRFAEFLETAEHIHTKLERAINTQSAIVNVAKNIPFFESVAAHKLHLLRTVSYVKRYANGTTLLRQGGQNDTFYILQEGELQLFIDDVLVETIMKKGTYFGEMSLLSNEGTASATIKVSSSEGAACFECSRKDFKALFLTEPGVLAEIEMRLLGNKSELRHILSHPKSKEVFVKHCEKEYASENVEFWLSVKKFRSLESQLNQAFLSKEAKAATRKKLLEKYGKLIYEKFVANNSNQMINIDSQERSELIKAFESGKLDFSMFNRAQQEIYALMQTDNYSRFKESITFHKLLSSLNLYKRMSKRKVNIMQEHILPISRQAMSSSLNESNSLSGAKILEHRASVF</sequence>
<dbReference type="GO" id="GO:0005952">
    <property type="term" value="C:cAMP-dependent protein kinase complex"/>
    <property type="evidence" value="ECO:0007669"/>
    <property type="project" value="InterPro"/>
</dbReference>
<feature type="domain" description="Cyclic nucleotide-binding" evidence="2">
    <location>
        <begin position="216"/>
        <end position="321"/>
    </location>
</feature>
<gene>
    <name evidence="4" type="ORF">ASTO00021_LOCUS7711</name>
</gene>
<feature type="domain" description="Cyclic nucleotide-binding" evidence="2">
    <location>
        <begin position="350"/>
        <end position="452"/>
    </location>
</feature>
<dbReference type="PROSITE" id="PS00888">
    <property type="entry name" value="CNMP_BINDING_1"/>
    <property type="match status" value="1"/>
</dbReference>
<dbReference type="GO" id="GO:0005829">
    <property type="term" value="C:cytosol"/>
    <property type="evidence" value="ECO:0007669"/>
    <property type="project" value="TreeGrafter"/>
</dbReference>
<dbReference type="InterPro" id="IPR050503">
    <property type="entry name" value="cAMP-dep_PK_reg_su-like"/>
</dbReference>
<dbReference type="PRINTS" id="PR01301">
    <property type="entry name" value="RGSPROTEIN"/>
</dbReference>
<dbReference type="PROSITE" id="PS50132">
    <property type="entry name" value="RGS"/>
    <property type="match status" value="1"/>
</dbReference>
<dbReference type="AlphaFoldDB" id="A0A7S3PDE1"/>
<dbReference type="InterPro" id="IPR018490">
    <property type="entry name" value="cNMP-bd_dom_sf"/>
</dbReference>
<name>A0A7S3PDE1_9STRA</name>
<dbReference type="SUPFAM" id="SSF51206">
    <property type="entry name" value="cAMP-binding domain-like"/>
    <property type="match status" value="3"/>
</dbReference>
<dbReference type="SMART" id="SM00100">
    <property type="entry name" value="cNMP"/>
    <property type="match status" value="3"/>
</dbReference>
<feature type="domain" description="Cyclic nucleotide-binding" evidence="2">
    <location>
        <begin position="80"/>
        <end position="183"/>
    </location>
</feature>
<dbReference type="PANTHER" id="PTHR11635:SF166">
    <property type="entry name" value="CYCLIC NUCLEOTIDE-BINDING DOMAIN-CONTAINING PROTEIN"/>
    <property type="match status" value="1"/>
</dbReference>
<dbReference type="GO" id="GO:0004862">
    <property type="term" value="F:cAMP-dependent protein kinase inhibitor activity"/>
    <property type="evidence" value="ECO:0007669"/>
    <property type="project" value="TreeGrafter"/>
</dbReference>
<dbReference type="GO" id="GO:0030552">
    <property type="term" value="F:cAMP binding"/>
    <property type="evidence" value="ECO:0007669"/>
    <property type="project" value="TreeGrafter"/>
</dbReference>